<protein>
    <submittedName>
        <fullName evidence="1">Thiamine biosynthesis protein ThiS</fullName>
    </submittedName>
</protein>
<dbReference type="InterPro" id="IPR012675">
    <property type="entry name" value="Beta-grasp_dom_sf"/>
</dbReference>
<evidence type="ECO:0000313" key="1">
    <source>
        <dbReference type="EMBL" id="GMA28595.1"/>
    </source>
</evidence>
<dbReference type="EMBL" id="BSUL01000001">
    <property type="protein sequence ID" value="GMA28595.1"/>
    <property type="molecule type" value="Genomic_DNA"/>
</dbReference>
<dbReference type="InterPro" id="IPR016155">
    <property type="entry name" value="Mopterin_synth/thiamin_S_b"/>
</dbReference>
<keyword evidence="2" id="KW-1185">Reference proteome</keyword>
<reference evidence="1 2" key="1">
    <citation type="journal article" date="2014" name="Int. J. Syst. Evol. Microbiol.">
        <title>Complete genome sequence of Corynebacterium casei LMG S-19264T (=DSM 44701T), isolated from a smear-ripened cheese.</title>
        <authorList>
            <consortium name="US DOE Joint Genome Institute (JGI-PGF)"/>
            <person name="Walter F."/>
            <person name="Albersmeier A."/>
            <person name="Kalinowski J."/>
            <person name="Ruckert C."/>
        </authorList>
    </citation>
    <scope>NUCLEOTIDE SEQUENCE [LARGE SCALE GENOMIC DNA]</scope>
    <source>
        <strain evidence="1 2">NBRC 112289</strain>
    </source>
</reference>
<dbReference type="Gene3D" id="3.10.20.30">
    <property type="match status" value="1"/>
</dbReference>
<dbReference type="CDD" id="cd17040">
    <property type="entry name" value="Ubl_MoaD_like"/>
    <property type="match status" value="1"/>
</dbReference>
<evidence type="ECO:0000313" key="2">
    <source>
        <dbReference type="Proteomes" id="UP001157160"/>
    </source>
</evidence>
<proteinExistence type="predicted"/>
<comment type="caution">
    <text evidence="1">The sequence shown here is derived from an EMBL/GenBank/DDBJ whole genome shotgun (WGS) entry which is preliminary data.</text>
</comment>
<dbReference type="AlphaFoldDB" id="A0AA37UKZ7"/>
<name>A0AA37UKZ7_9MICO</name>
<gene>
    <name evidence="1" type="ORF">GCM10025874_18480</name>
</gene>
<dbReference type="Proteomes" id="UP001157160">
    <property type="component" value="Unassembled WGS sequence"/>
</dbReference>
<organism evidence="1 2">
    <name type="scientific">Arenivirga flava</name>
    <dbReference type="NCBI Taxonomy" id="1930060"/>
    <lineage>
        <taxon>Bacteria</taxon>
        <taxon>Bacillati</taxon>
        <taxon>Actinomycetota</taxon>
        <taxon>Actinomycetes</taxon>
        <taxon>Micrococcales</taxon>
        <taxon>Microbacteriaceae</taxon>
        <taxon>Arenivirga</taxon>
    </lineage>
</organism>
<dbReference type="SUPFAM" id="SSF54285">
    <property type="entry name" value="MoaD/ThiS"/>
    <property type="match status" value="1"/>
</dbReference>
<sequence>MLIHARFFAAARDAAGAESLELRPADPTIAGLLAAVGSTHPEGGRILGRCSFLVNGRSTTDRAHPLADGDRVDVLPPFAGG</sequence>
<dbReference type="InterPro" id="IPR003749">
    <property type="entry name" value="ThiS/MoaD-like"/>
</dbReference>
<dbReference type="Pfam" id="PF02597">
    <property type="entry name" value="ThiS"/>
    <property type="match status" value="1"/>
</dbReference>
<accession>A0AA37UKZ7</accession>